<keyword evidence="3" id="KW-1185">Reference proteome</keyword>
<dbReference type="HOGENOM" id="CLU_2994589_0_0_11"/>
<name>K4RH28_STRDJ</name>
<feature type="region of interest" description="Disordered" evidence="1">
    <location>
        <begin position="1"/>
        <end position="24"/>
    </location>
</feature>
<dbReference type="EMBL" id="HE971710">
    <property type="protein sequence ID" value="CCK32889.1"/>
    <property type="molecule type" value="Genomic_DNA"/>
</dbReference>
<dbReference type="KEGG" id="sdv:BN159_p8"/>
<accession>K4RH28</accession>
<evidence type="ECO:0000256" key="1">
    <source>
        <dbReference type="SAM" id="MobiDB-lite"/>
    </source>
</evidence>
<organism evidence="3">
    <name type="scientific">Streptomyces davaonensis (strain DSM 101723 / JCM 4913 / KCC S-0913 / 768)</name>
    <dbReference type="NCBI Taxonomy" id="1214101"/>
    <lineage>
        <taxon>Bacteria</taxon>
        <taxon>Bacillati</taxon>
        <taxon>Actinomycetota</taxon>
        <taxon>Actinomycetes</taxon>
        <taxon>Kitasatosporales</taxon>
        <taxon>Streptomycetaceae</taxon>
        <taxon>Streptomyces</taxon>
    </lineage>
</organism>
<keyword evidence="2" id="KW-0614">Plasmid</keyword>
<protein>
    <submittedName>
        <fullName evidence="2">Uncharacterized protein</fullName>
    </submittedName>
</protein>
<dbReference type="Proteomes" id="UP000008043">
    <property type="component" value="Plasmid pSDA1"/>
</dbReference>
<gene>
    <name evidence="2" type="ORF">BN159_p8</name>
</gene>
<geneLocation type="plasmid" evidence="2 3">
    <name>pSDA1</name>
</geneLocation>
<dbReference type="AlphaFoldDB" id="K4RH28"/>
<evidence type="ECO:0000313" key="2">
    <source>
        <dbReference type="EMBL" id="CCK32889.1"/>
    </source>
</evidence>
<evidence type="ECO:0000313" key="3">
    <source>
        <dbReference type="Proteomes" id="UP000008043"/>
    </source>
</evidence>
<reference evidence="2 3" key="1">
    <citation type="journal article" date="2012" name="J. Bacteriol.">
        <title>Genome sequence of the bacterium Streptomyces davawensis JCM 4913 and heterologous production of the unique antibiotic roseoflavin.</title>
        <authorList>
            <person name="Jankowitsch F."/>
            <person name="Schwarz J."/>
            <person name="Ruckert C."/>
            <person name="Gust B."/>
            <person name="Szczepanowski R."/>
            <person name="Blom J."/>
            <person name="Pelzer S."/>
            <person name="Kalinowski J."/>
            <person name="Mack M."/>
        </authorList>
    </citation>
    <scope>NUCLEOTIDE SEQUENCE [LARGE SCALE GENOMIC DNA]</scope>
    <source>
        <strain evidence="3">DSM 101723 / JCM 4913 / KCC S-0913 / 768</strain>
        <plasmid evidence="2 3">pSDA1</plasmid>
    </source>
</reference>
<proteinExistence type="predicted"/>
<sequence>MQLERRPCTRGKKSPVRASCGARETTRWSAAWWPDHDPDHASGCAASSPDHGWSASC</sequence>